<proteinExistence type="predicted"/>
<name>A0A388T9M0_TERA1</name>
<protein>
    <submittedName>
        <fullName evidence="1">Uncharacterized protein</fullName>
    </submittedName>
</protein>
<keyword evidence="2" id="KW-1185">Reference proteome</keyword>
<gene>
    <name evidence="1" type="ORF">NO1_0392</name>
</gene>
<dbReference type="Proteomes" id="UP000269352">
    <property type="component" value="Unassembled WGS sequence"/>
</dbReference>
<accession>A0A388T9M0</accession>
<comment type="caution">
    <text evidence="1">The sequence shown here is derived from an EMBL/GenBank/DDBJ whole genome shotgun (WGS) entry which is preliminary data.</text>
</comment>
<evidence type="ECO:0000313" key="1">
    <source>
        <dbReference type="EMBL" id="GBR72936.1"/>
    </source>
</evidence>
<reference evidence="1 2" key="1">
    <citation type="journal article" date="2019" name="ISME J.">
        <title>Genome analyses of uncultured TG2/ZB3 bacteria in 'Margulisbacteria' specifically attached to ectosymbiotic spirochetes of protists in the termite gut.</title>
        <authorList>
            <person name="Utami Y.D."/>
            <person name="Kuwahara H."/>
            <person name="Igai K."/>
            <person name="Murakami T."/>
            <person name="Sugaya K."/>
            <person name="Morikawa T."/>
            <person name="Nagura Y."/>
            <person name="Yuki M."/>
            <person name="Deevong P."/>
            <person name="Inoue T."/>
            <person name="Kihara K."/>
            <person name="Lo N."/>
            <person name="Yamada A."/>
            <person name="Ohkuma M."/>
            <person name="Hongoh Y."/>
        </authorList>
    </citation>
    <scope>NUCLEOTIDE SEQUENCE [LARGE SCALE GENOMIC DNA]</scope>
    <source>
        <strain evidence="1">NkOx7-01</strain>
    </source>
</reference>
<sequence length="143" mass="16193">MTDAVKENTAGAEAGLNKVLAALKEQLAQLEAVRKNDKLWGKIDYINLQVEQTKEINAKYNQLLAKNPNTFETVYHAVAILSKNTDIFNDKVEVLETFIDEMDKKIFILRDVLLKTLALVEKMPAYLEHRSKQAASITERSIS</sequence>
<dbReference type="EMBL" id="BGZN01000004">
    <property type="protein sequence ID" value="GBR72936.1"/>
    <property type="molecule type" value="Genomic_DNA"/>
</dbReference>
<dbReference type="AlphaFoldDB" id="A0A388T9M0"/>
<organism evidence="1 2">
    <name type="scientific">Termititenax aidoneus</name>
    <dbReference type="NCBI Taxonomy" id="2218524"/>
    <lineage>
        <taxon>Bacteria</taxon>
        <taxon>Bacillati</taxon>
        <taxon>Candidatus Margulisiibacteriota</taxon>
        <taxon>Candidatus Termititenacia</taxon>
        <taxon>Candidatus Termititenacales</taxon>
        <taxon>Candidatus Termititenacaceae</taxon>
        <taxon>Candidatus Termititenax</taxon>
    </lineage>
</organism>
<evidence type="ECO:0000313" key="2">
    <source>
        <dbReference type="Proteomes" id="UP000269352"/>
    </source>
</evidence>